<evidence type="ECO:0000313" key="1">
    <source>
        <dbReference type="EMBL" id="RHW24036.1"/>
    </source>
</evidence>
<dbReference type="PANTHER" id="PTHR43845:SF1">
    <property type="entry name" value="BLR5969 PROTEIN"/>
    <property type="match status" value="1"/>
</dbReference>
<sequence>MSLPLDSRFLEPDIETAPREEIEALQEARILELVPYAWENSAFYRELWGNAGITPSDIKSLRDFKDLVPTFEKADTQAFRDRTGDPFGGLLCIPFEDLDSCTATSGTTGDPELIAEAWDVVPPLPLVTARDLWEVGLRPGDRVLMPAGSFRNFWDEYFGLMGLVPIFVDAWIGQGKSVLRAIEKYRPSYMQLHLQAILEFERLEDDHDLRALFSSMKGVAFAGQPMGQVLARKVRDEWGLEVFKYTSAGDTGTAWEHREHDGFTLWEDTVLPECLEPDSNTTVADGHVGELVATDIDNVAAPLIRYRSGDLVRLTKEPAPSGRTHARQWVVGRKGEETVVAGRAIVVGDVWAAVEELPELSDGMFQVIRHSPRMDKLRLRVGYAPERTTDLAELERRLASHLDTRLHVPCELELVTVDDLLSRTSSVAKFPRMVKA</sequence>
<dbReference type="Proteomes" id="UP000283644">
    <property type="component" value="Unassembled WGS sequence"/>
</dbReference>
<comment type="caution">
    <text evidence="1">The sequence shown here is derived from an EMBL/GenBank/DDBJ whole genome shotgun (WGS) entry which is preliminary data.</text>
</comment>
<dbReference type="Gene3D" id="3.30.300.30">
    <property type="match status" value="1"/>
</dbReference>
<reference evidence="1 2" key="1">
    <citation type="submission" date="2018-09" db="EMBL/GenBank/DDBJ databases">
        <title>Genome sequencing of Nocardioides immobilis CCTCC AB 2017083 for comparison to Nocardioides silvaticus.</title>
        <authorList>
            <person name="Li C."/>
            <person name="Wang G."/>
        </authorList>
    </citation>
    <scope>NUCLEOTIDE SEQUENCE [LARGE SCALE GENOMIC DNA]</scope>
    <source>
        <strain evidence="1 2">CCTCC AB 2017083</strain>
    </source>
</reference>
<gene>
    <name evidence="1" type="ORF">D0Z08_26850</name>
</gene>
<evidence type="ECO:0000313" key="2">
    <source>
        <dbReference type="Proteomes" id="UP000283644"/>
    </source>
</evidence>
<keyword evidence="1" id="KW-0436">Ligase</keyword>
<organism evidence="1 2">
    <name type="scientific">Nocardioides immobilis</name>
    <dbReference type="NCBI Taxonomy" id="2049295"/>
    <lineage>
        <taxon>Bacteria</taxon>
        <taxon>Bacillati</taxon>
        <taxon>Actinomycetota</taxon>
        <taxon>Actinomycetes</taxon>
        <taxon>Propionibacteriales</taxon>
        <taxon>Nocardioidaceae</taxon>
        <taxon>Nocardioides</taxon>
    </lineage>
</organism>
<name>A0A417XUL6_9ACTN</name>
<accession>A0A417XUL6</accession>
<dbReference type="Gene3D" id="3.40.50.12780">
    <property type="entry name" value="N-terminal domain of ligase-like"/>
    <property type="match status" value="1"/>
</dbReference>
<proteinExistence type="predicted"/>
<keyword evidence="2" id="KW-1185">Reference proteome</keyword>
<dbReference type="InterPro" id="IPR042099">
    <property type="entry name" value="ANL_N_sf"/>
</dbReference>
<dbReference type="AlphaFoldDB" id="A0A417XUL6"/>
<dbReference type="SUPFAM" id="SSF56801">
    <property type="entry name" value="Acetyl-CoA synthetase-like"/>
    <property type="match status" value="1"/>
</dbReference>
<dbReference type="InterPro" id="IPR045851">
    <property type="entry name" value="AMP-bd_C_sf"/>
</dbReference>
<dbReference type="OrthoDB" id="580775at2"/>
<dbReference type="PANTHER" id="PTHR43845">
    <property type="entry name" value="BLR5969 PROTEIN"/>
    <property type="match status" value="1"/>
</dbReference>
<dbReference type="EMBL" id="QXGH01000037">
    <property type="protein sequence ID" value="RHW24036.1"/>
    <property type="molecule type" value="Genomic_DNA"/>
</dbReference>
<protein>
    <submittedName>
        <fullName evidence="1">Phenylacetate--CoA ligase family protein</fullName>
    </submittedName>
</protein>
<dbReference type="GO" id="GO:0016874">
    <property type="term" value="F:ligase activity"/>
    <property type="evidence" value="ECO:0007669"/>
    <property type="project" value="UniProtKB-KW"/>
</dbReference>